<dbReference type="EMBL" id="OBEN01000001">
    <property type="protein sequence ID" value="SNZ12258.1"/>
    <property type="molecule type" value="Genomic_DNA"/>
</dbReference>
<name>A0A285NST0_9AQUI</name>
<keyword evidence="2" id="KW-1185">Reference proteome</keyword>
<dbReference type="OrthoDB" id="13436at2"/>
<protein>
    <submittedName>
        <fullName evidence="1">Uncharacterized protein</fullName>
    </submittedName>
</protein>
<sequence>MLGSIKETDRLEGIFLEVLDDTSKKELILYLLCYVQLIRKVGNVNIPLDQFLRCASRNFINMRNSWKDILAEMNIFFISDLYGNTYTGKDIYRVDERGFYFISIDHKYCKDISSFSSKVAKYWGVINKVSHYGRSMTPYDAVYVSAIMFNEGLYEELLSYCEFQKERFRKEANFFDALSSLSLAYKKKEGVIEHINYCIRKIAPFGDVYYSINLEKLRKDLTKLLKKLQKGKSLEHIKIEFVNGEKNKESTWRRLIKGIRNIFRRIKGGKRWTLTTSETACYYSIEDCSKKRKNFLTES</sequence>
<accession>A0A285NST0</accession>
<evidence type="ECO:0000313" key="2">
    <source>
        <dbReference type="Proteomes" id="UP000218627"/>
    </source>
</evidence>
<dbReference type="RefSeq" id="WP_096600735.1">
    <property type="nucleotide sequence ID" value="NZ_OBEN01000001.1"/>
</dbReference>
<dbReference type="AlphaFoldDB" id="A0A285NST0"/>
<organism evidence="1 2">
    <name type="scientific">Hydrogenobacter hydrogenophilus</name>
    <dbReference type="NCBI Taxonomy" id="35835"/>
    <lineage>
        <taxon>Bacteria</taxon>
        <taxon>Pseudomonadati</taxon>
        <taxon>Aquificota</taxon>
        <taxon>Aquificia</taxon>
        <taxon>Aquificales</taxon>
        <taxon>Aquificaceae</taxon>
        <taxon>Hydrogenobacter</taxon>
    </lineage>
</organism>
<gene>
    <name evidence="1" type="ORF">SAMN06265353_0509</name>
</gene>
<proteinExistence type="predicted"/>
<reference evidence="2" key="1">
    <citation type="submission" date="2017-09" db="EMBL/GenBank/DDBJ databases">
        <authorList>
            <person name="Varghese N."/>
            <person name="Submissions S."/>
        </authorList>
    </citation>
    <scope>NUCLEOTIDE SEQUENCE [LARGE SCALE GENOMIC DNA]</scope>
    <source>
        <strain evidence="2">DSM 2913</strain>
    </source>
</reference>
<dbReference type="Proteomes" id="UP000218627">
    <property type="component" value="Unassembled WGS sequence"/>
</dbReference>
<evidence type="ECO:0000313" key="1">
    <source>
        <dbReference type="EMBL" id="SNZ12258.1"/>
    </source>
</evidence>